<dbReference type="InterPro" id="IPR050742">
    <property type="entry name" value="Helicase_Restrict-Modif_Enz"/>
</dbReference>
<dbReference type="InterPro" id="IPR006935">
    <property type="entry name" value="Helicase/UvrB_N"/>
</dbReference>
<keyword evidence="2" id="KW-0067">ATP-binding</keyword>
<protein>
    <submittedName>
        <fullName evidence="2">SSL2 DNA or RNA helicases of superfamily II</fullName>
    </submittedName>
</protein>
<reference evidence="2" key="1">
    <citation type="submission" date="2020-04" db="EMBL/GenBank/DDBJ databases">
        <authorList>
            <person name="Chiriac C."/>
            <person name="Salcher M."/>
            <person name="Ghai R."/>
            <person name="Kavagutti S V."/>
        </authorList>
    </citation>
    <scope>NUCLEOTIDE SEQUENCE</scope>
</reference>
<keyword evidence="2" id="KW-0378">Hydrolase</keyword>
<dbReference type="EMBL" id="LR796284">
    <property type="protein sequence ID" value="CAB4134226.1"/>
    <property type="molecule type" value="Genomic_DNA"/>
</dbReference>
<keyword evidence="2" id="KW-0547">Nucleotide-binding</keyword>
<organism evidence="2">
    <name type="scientific">uncultured Caudovirales phage</name>
    <dbReference type="NCBI Taxonomy" id="2100421"/>
    <lineage>
        <taxon>Viruses</taxon>
        <taxon>Duplodnaviria</taxon>
        <taxon>Heunggongvirae</taxon>
        <taxon>Uroviricota</taxon>
        <taxon>Caudoviricetes</taxon>
        <taxon>Peduoviridae</taxon>
        <taxon>Maltschvirus</taxon>
        <taxon>Maltschvirus maltsch</taxon>
    </lineage>
</organism>
<accession>A0A6J5LMS3</accession>
<dbReference type="SMART" id="SM00487">
    <property type="entry name" value="DEXDc"/>
    <property type="match status" value="1"/>
</dbReference>
<dbReference type="GO" id="GO:0016787">
    <property type="term" value="F:hydrolase activity"/>
    <property type="evidence" value="ECO:0007669"/>
    <property type="project" value="InterPro"/>
</dbReference>
<gene>
    <name evidence="2" type="ORF">UFOVP273_30</name>
</gene>
<dbReference type="Pfam" id="PF04851">
    <property type="entry name" value="ResIII"/>
    <property type="match status" value="1"/>
</dbReference>
<dbReference type="GO" id="GO:0004386">
    <property type="term" value="F:helicase activity"/>
    <property type="evidence" value="ECO:0007669"/>
    <property type="project" value="UniProtKB-KW"/>
</dbReference>
<dbReference type="PANTHER" id="PTHR47396">
    <property type="entry name" value="TYPE I RESTRICTION ENZYME ECOKI R PROTEIN"/>
    <property type="match status" value="1"/>
</dbReference>
<dbReference type="InterPro" id="IPR014001">
    <property type="entry name" value="Helicase_ATP-bd"/>
</dbReference>
<name>A0A6J5LMS3_9CAUD</name>
<dbReference type="GO" id="GO:0005524">
    <property type="term" value="F:ATP binding"/>
    <property type="evidence" value="ECO:0007669"/>
    <property type="project" value="InterPro"/>
</dbReference>
<evidence type="ECO:0000259" key="1">
    <source>
        <dbReference type="PROSITE" id="PS51192"/>
    </source>
</evidence>
<feature type="domain" description="Helicase ATP-binding" evidence="1">
    <location>
        <begin position="100"/>
        <end position="246"/>
    </location>
</feature>
<dbReference type="SUPFAM" id="SSF52540">
    <property type="entry name" value="P-loop containing nucleoside triphosphate hydrolases"/>
    <property type="match status" value="2"/>
</dbReference>
<dbReference type="PANTHER" id="PTHR47396:SF1">
    <property type="entry name" value="ATP-DEPENDENT HELICASE IRC3-RELATED"/>
    <property type="match status" value="1"/>
</dbReference>
<sequence>MSGKAIITNRIFFKYKDSAHLKELIAELTYSIEKKATGKSARFNKVEVIKNYKLLPNGVISIPQGRQDLIPEGYIVEDRRVTHDVPFPKPKHALREAQLPVFNSVDESCFINAKVGWGKTFTALYIAMKLGQKTLVVTHTTMLRDQWIEEVKNLFGFSPGIIGSSKFDIEDHFIVVGNVQTVTKHIDKISKEFGLVILDEAHHCPATTFSNIIDGMHARYRIGLSGTMLRTDGKHIIFKDYFGPIVHQPPKSDTVDPVIKIIKTGVQILPGQSYVEKVNSILYDEEYQEFIANLAKARIAAGHFVLIAAARVEFLSRVKELIGEDCVLITGESPATYEERKALLERVEAKEARCIAGSIQIFSEGISVNILSCLIPPVPITNPITLEQLIGRVQRLHPDKLSPEVYDFQFSGPTERKNNATREGFYLGNGWKIQKI</sequence>
<evidence type="ECO:0000313" key="2">
    <source>
        <dbReference type="EMBL" id="CAB4134226.1"/>
    </source>
</evidence>
<dbReference type="PROSITE" id="PS51192">
    <property type="entry name" value="HELICASE_ATP_BIND_1"/>
    <property type="match status" value="1"/>
</dbReference>
<dbReference type="GO" id="GO:0003677">
    <property type="term" value="F:DNA binding"/>
    <property type="evidence" value="ECO:0007669"/>
    <property type="project" value="InterPro"/>
</dbReference>
<dbReference type="Gene3D" id="3.40.50.300">
    <property type="entry name" value="P-loop containing nucleotide triphosphate hydrolases"/>
    <property type="match status" value="2"/>
</dbReference>
<dbReference type="InterPro" id="IPR027417">
    <property type="entry name" value="P-loop_NTPase"/>
</dbReference>
<keyword evidence="2" id="KW-0347">Helicase</keyword>
<proteinExistence type="predicted"/>